<protein>
    <recommendedName>
        <fullName evidence="1">Cupin type-2 domain-containing protein</fullName>
    </recommendedName>
</protein>
<name>A0A0G0SR13_9BACT</name>
<evidence type="ECO:0000313" key="3">
    <source>
        <dbReference type="Proteomes" id="UP000034793"/>
    </source>
</evidence>
<gene>
    <name evidence="2" type="ORF">UT61_C0058G0004</name>
</gene>
<dbReference type="PATRIC" id="fig|1618552.3.peg.1117"/>
<dbReference type="PANTHER" id="PTHR43346:SF1">
    <property type="entry name" value="QUERCETIN 2,3-DIOXYGENASE-RELATED"/>
    <property type="match status" value="1"/>
</dbReference>
<evidence type="ECO:0000313" key="2">
    <source>
        <dbReference type="EMBL" id="KKR28062.1"/>
    </source>
</evidence>
<dbReference type="SUPFAM" id="SSF51182">
    <property type="entry name" value="RmlC-like cupins"/>
    <property type="match status" value="1"/>
</dbReference>
<dbReference type="CDD" id="cd02223">
    <property type="entry name" value="cupin_Bh2720-like"/>
    <property type="match status" value="1"/>
</dbReference>
<dbReference type="Pfam" id="PF07883">
    <property type="entry name" value="Cupin_2"/>
    <property type="match status" value="1"/>
</dbReference>
<organism evidence="2 3">
    <name type="scientific">Candidatus Woesebacteria bacterium GW2011_GWA1_39_8</name>
    <dbReference type="NCBI Taxonomy" id="1618552"/>
    <lineage>
        <taxon>Bacteria</taxon>
        <taxon>Candidatus Woeseibacteriota</taxon>
    </lineage>
</organism>
<reference evidence="2 3" key="1">
    <citation type="journal article" date="2015" name="Nature">
        <title>rRNA introns, odd ribosomes, and small enigmatic genomes across a large radiation of phyla.</title>
        <authorList>
            <person name="Brown C.T."/>
            <person name="Hug L.A."/>
            <person name="Thomas B.C."/>
            <person name="Sharon I."/>
            <person name="Castelle C.J."/>
            <person name="Singh A."/>
            <person name="Wilkins M.J."/>
            <person name="Williams K.H."/>
            <person name="Banfield J.F."/>
        </authorList>
    </citation>
    <scope>NUCLEOTIDE SEQUENCE [LARGE SCALE GENOMIC DNA]</scope>
</reference>
<dbReference type="AlphaFoldDB" id="A0A0G0SR13"/>
<evidence type="ECO:0000259" key="1">
    <source>
        <dbReference type="Pfam" id="PF07883"/>
    </source>
</evidence>
<dbReference type="InterPro" id="IPR013096">
    <property type="entry name" value="Cupin_2"/>
</dbReference>
<comment type="caution">
    <text evidence="2">The sequence shown here is derived from an EMBL/GenBank/DDBJ whole genome shotgun (WGS) entry which is preliminary data.</text>
</comment>
<dbReference type="InterPro" id="IPR011051">
    <property type="entry name" value="RmlC_Cupin_sf"/>
</dbReference>
<sequence length="144" mass="16299">MAGNTIISNHKFMKKYYLGNIEKETEENENFRKVIWTGEHSQLVLMSLPVGCDIGVETHPHVDQFFRVESGEGKVIIDGEEMEFSDNFAFIVPAGAEHNVINTGDKELKLYTIYSPANHIDGRIHKTKEEAEGDTEDEEFGHSV</sequence>
<accession>A0A0G0SR13</accession>
<proteinExistence type="predicted"/>
<feature type="domain" description="Cupin type-2" evidence="1">
    <location>
        <begin position="45"/>
        <end position="114"/>
    </location>
</feature>
<dbReference type="PANTHER" id="PTHR43346">
    <property type="entry name" value="LIGAND BINDING DOMAIN PROTEIN, PUTATIVE (AFU_ORTHOLOGUE AFUA_6G14370)-RELATED"/>
    <property type="match status" value="1"/>
</dbReference>
<dbReference type="InterPro" id="IPR014710">
    <property type="entry name" value="RmlC-like_jellyroll"/>
</dbReference>
<dbReference type="Gene3D" id="2.60.120.10">
    <property type="entry name" value="Jelly Rolls"/>
    <property type="match status" value="1"/>
</dbReference>
<dbReference type="EMBL" id="LBXL01000058">
    <property type="protein sequence ID" value="KKR28062.1"/>
    <property type="molecule type" value="Genomic_DNA"/>
</dbReference>
<dbReference type="InterPro" id="IPR052538">
    <property type="entry name" value="Flavonoid_dioxygenase-like"/>
</dbReference>
<dbReference type="Proteomes" id="UP000034793">
    <property type="component" value="Unassembled WGS sequence"/>
</dbReference>